<dbReference type="Proteomes" id="UP001500305">
    <property type="component" value="Unassembled WGS sequence"/>
</dbReference>
<evidence type="ECO:0000259" key="1">
    <source>
        <dbReference type="PROSITE" id="PS50943"/>
    </source>
</evidence>
<dbReference type="Pfam" id="PF13560">
    <property type="entry name" value="HTH_31"/>
    <property type="match status" value="1"/>
</dbReference>
<name>A0ABN3EEH8_9ACTN</name>
<sequence length="211" mass="22440">MDQKEWAAAVDAGIAAEIKRRRAVLGLSAEALAARCADLGYPMSRQVISKLESGGRNGPTPAELLVLARALEMPPVALLLPLAQGPTTYPTPLTKCSPWEAVAWFTGEDRGAAAGAPEAGSPQAALDAFRRHDRLVRTALLSSKLAAERRQDAQLAAPEDYERANTTAGQLEAVAHNDRSDLLAARRALREQGLFPPPLPEALGHIDPESA</sequence>
<comment type="caution">
    <text evidence="2">The sequence shown here is derived from an EMBL/GenBank/DDBJ whole genome shotgun (WGS) entry which is preliminary data.</text>
</comment>
<proteinExistence type="predicted"/>
<dbReference type="Gene3D" id="1.10.260.40">
    <property type="entry name" value="lambda repressor-like DNA-binding domains"/>
    <property type="match status" value="1"/>
</dbReference>
<gene>
    <name evidence="2" type="ORF">GCM10010430_44590</name>
</gene>
<dbReference type="SMART" id="SM00530">
    <property type="entry name" value="HTH_XRE"/>
    <property type="match status" value="1"/>
</dbReference>
<reference evidence="2 3" key="1">
    <citation type="journal article" date="2019" name="Int. J. Syst. Evol. Microbiol.">
        <title>The Global Catalogue of Microorganisms (GCM) 10K type strain sequencing project: providing services to taxonomists for standard genome sequencing and annotation.</title>
        <authorList>
            <consortium name="The Broad Institute Genomics Platform"/>
            <consortium name="The Broad Institute Genome Sequencing Center for Infectious Disease"/>
            <person name="Wu L."/>
            <person name="Ma J."/>
        </authorList>
    </citation>
    <scope>NUCLEOTIDE SEQUENCE [LARGE SCALE GENOMIC DNA]</scope>
    <source>
        <strain evidence="2 3">JCM 7356</strain>
    </source>
</reference>
<dbReference type="RefSeq" id="WP_344638231.1">
    <property type="nucleotide sequence ID" value="NZ_BAAATR010000020.1"/>
</dbReference>
<dbReference type="PROSITE" id="PS50943">
    <property type="entry name" value="HTH_CROC1"/>
    <property type="match status" value="1"/>
</dbReference>
<dbReference type="EMBL" id="BAAATR010000020">
    <property type="protein sequence ID" value="GAA2255839.1"/>
    <property type="molecule type" value="Genomic_DNA"/>
</dbReference>
<keyword evidence="3" id="KW-1185">Reference proteome</keyword>
<evidence type="ECO:0000313" key="2">
    <source>
        <dbReference type="EMBL" id="GAA2255839.1"/>
    </source>
</evidence>
<protein>
    <recommendedName>
        <fullName evidence="1">HTH cro/C1-type domain-containing protein</fullName>
    </recommendedName>
</protein>
<evidence type="ECO:0000313" key="3">
    <source>
        <dbReference type="Proteomes" id="UP001500305"/>
    </source>
</evidence>
<dbReference type="SUPFAM" id="SSF47413">
    <property type="entry name" value="lambda repressor-like DNA-binding domains"/>
    <property type="match status" value="1"/>
</dbReference>
<dbReference type="InterPro" id="IPR010982">
    <property type="entry name" value="Lambda_DNA-bd_dom_sf"/>
</dbReference>
<organism evidence="2 3">
    <name type="scientific">Kitasatospora cystarginea</name>
    <dbReference type="NCBI Taxonomy" id="58350"/>
    <lineage>
        <taxon>Bacteria</taxon>
        <taxon>Bacillati</taxon>
        <taxon>Actinomycetota</taxon>
        <taxon>Actinomycetes</taxon>
        <taxon>Kitasatosporales</taxon>
        <taxon>Streptomycetaceae</taxon>
        <taxon>Kitasatospora</taxon>
    </lineage>
</organism>
<accession>A0ABN3EEH8</accession>
<dbReference type="InterPro" id="IPR001387">
    <property type="entry name" value="Cro/C1-type_HTH"/>
</dbReference>
<feature type="domain" description="HTH cro/C1-type" evidence="1">
    <location>
        <begin position="18"/>
        <end position="78"/>
    </location>
</feature>
<dbReference type="CDD" id="cd00093">
    <property type="entry name" value="HTH_XRE"/>
    <property type="match status" value="1"/>
</dbReference>